<keyword evidence="6" id="KW-1185">Reference proteome</keyword>
<dbReference type="GO" id="GO:0000160">
    <property type="term" value="P:phosphorelay signal transduction system"/>
    <property type="evidence" value="ECO:0007669"/>
    <property type="project" value="InterPro"/>
</dbReference>
<dbReference type="GO" id="GO:0003677">
    <property type="term" value="F:DNA binding"/>
    <property type="evidence" value="ECO:0007669"/>
    <property type="project" value="UniProtKB-UniRule"/>
</dbReference>
<dbReference type="PROSITE" id="PS51755">
    <property type="entry name" value="OMPR_PHOB"/>
    <property type="match status" value="1"/>
</dbReference>
<keyword evidence="3" id="KW-0812">Transmembrane</keyword>
<dbReference type="Pfam" id="PF00486">
    <property type="entry name" value="Trans_reg_C"/>
    <property type="match status" value="1"/>
</dbReference>
<dbReference type="InterPro" id="IPR036388">
    <property type="entry name" value="WH-like_DNA-bd_sf"/>
</dbReference>
<organism evidence="5 6">
    <name type="scientific">Scandinavium goeteborgense</name>
    <dbReference type="NCBI Taxonomy" id="1851514"/>
    <lineage>
        <taxon>Bacteria</taxon>
        <taxon>Pseudomonadati</taxon>
        <taxon>Pseudomonadota</taxon>
        <taxon>Gammaproteobacteria</taxon>
        <taxon>Enterobacterales</taxon>
        <taxon>Enterobacteriaceae</taxon>
        <taxon>Scandinavium</taxon>
    </lineage>
</organism>
<dbReference type="SUPFAM" id="SSF46894">
    <property type="entry name" value="C-terminal effector domain of the bipartite response regulators"/>
    <property type="match status" value="1"/>
</dbReference>
<accession>A0A4R6EG45</accession>
<evidence type="ECO:0000256" key="2">
    <source>
        <dbReference type="PROSITE-ProRule" id="PRU01091"/>
    </source>
</evidence>
<feature type="domain" description="OmpR/PhoB-type" evidence="4">
    <location>
        <begin position="8"/>
        <end position="113"/>
    </location>
</feature>
<name>A0A4R6EG45_SCAGO</name>
<dbReference type="InterPro" id="IPR001867">
    <property type="entry name" value="OmpR/PhoB-type_DNA-bd"/>
</dbReference>
<gene>
    <name evidence="5" type="ORF">EC847_10980</name>
</gene>
<evidence type="ECO:0000313" key="5">
    <source>
        <dbReference type="EMBL" id="TDN57286.1"/>
    </source>
</evidence>
<dbReference type="Gene3D" id="1.10.10.10">
    <property type="entry name" value="Winged helix-like DNA-binding domain superfamily/Winged helix DNA-binding domain"/>
    <property type="match status" value="1"/>
</dbReference>
<feature type="DNA-binding region" description="OmpR/PhoB-type" evidence="2">
    <location>
        <begin position="8"/>
        <end position="113"/>
    </location>
</feature>
<dbReference type="SMART" id="SM00862">
    <property type="entry name" value="Trans_reg_C"/>
    <property type="match status" value="1"/>
</dbReference>
<dbReference type="Proteomes" id="UP000295530">
    <property type="component" value="Unassembled WGS sequence"/>
</dbReference>
<reference evidence="5 6" key="1">
    <citation type="submission" date="2019-03" db="EMBL/GenBank/DDBJ databases">
        <title>Genomic analyses of the natural microbiome of Caenorhabditis elegans.</title>
        <authorList>
            <person name="Samuel B."/>
        </authorList>
    </citation>
    <scope>NUCLEOTIDE SEQUENCE [LARGE SCALE GENOMIC DNA]</scope>
    <source>
        <strain evidence="5 6">BIGb0156</strain>
    </source>
</reference>
<dbReference type="GO" id="GO:0006355">
    <property type="term" value="P:regulation of DNA-templated transcription"/>
    <property type="evidence" value="ECO:0007669"/>
    <property type="project" value="InterPro"/>
</dbReference>
<dbReference type="EMBL" id="SNVX01000009">
    <property type="protein sequence ID" value="TDN57286.1"/>
    <property type="molecule type" value="Genomic_DNA"/>
</dbReference>
<comment type="caution">
    <text evidence="5">The sequence shown here is derived from an EMBL/GenBank/DDBJ whole genome shotgun (WGS) entry which is preliminary data.</text>
</comment>
<evidence type="ECO:0000256" key="1">
    <source>
        <dbReference type="ARBA" id="ARBA00023125"/>
    </source>
</evidence>
<dbReference type="AlphaFoldDB" id="A0A4R6EG45"/>
<proteinExistence type="predicted"/>
<evidence type="ECO:0000259" key="4">
    <source>
        <dbReference type="PROSITE" id="PS51755"/>
    </source>
</evidence>
<protein>
    <submittedName>
        <fullName evidence="5">DNA-binding winged helix-turn-helix (WHTH) protein</fullName>
    </submittedName>
</protein>
<dbReference type="OrthoDB" id="7003224at2"/>
<dbReference type="InterPro" id="IPR016032">
    <property type="entry name" value="Sig_transdc_resp-reg_C-effctor"/>
</dbReference>
<keyword evidence="1 2" id="KW-0238">DNA-binding</keyword>
<sequence>MWPAENMRKMYLINQIVLFNPDDCTLSPRISWPSGRVKLHAPAAECLQLLLAQNGLPVSQKLLFNQVWEKKGTVVSTNTLYQSIASIRKGLKAVGLEDEIIRTLPKHGFQCNASVQCGELADFIPPTTATIAPSLPESPTVTAVQTRPSLGQKIHTRYGLIIGGVIAVAMLATVIYRENSTDALLPAPYYPAGQIENCEIHSSWSGKEYSQAVFNEIRRREPIDCRKKQLVYLTINRFQVGSSLILCDSTMETKGVQCKAVILREDINENK</sequence>
<keyword evidence="3" id="KW-0472">Membrane</keyword>
<feature type="transmembrane region" description="Helical" evidence="3">
    <location>
        <begin position="158"/>
        <end position="176"/>
    </location>
</feature>
<keyword evidence="3" id="KW-1133">Transmembrane helix</keyword>
<evidence type="ECO:0000256" key="3">
    <source>
        <dbReference type="SAM" id="Phobius"/>
    </source>
</evidence>
<evidence type="ECO:0000313" key="6">
    <source>
        <dbReference type="Proteomes" id="UP000295530"/>
    </source>
</evidence>